<organism evidence="2 3">
    <name type="scientific">Sinanodonta woodiana</name>
    <name type="common">Chinese pond mussel</name>
    <name type="synonym">Anodonta woodiana</name>
    <dbReference type="NCBI Taxonomy" id="1069815"/>
    <lineage>
        <taxon>Eukaryota</taxon>
        <taxon>Metazoa</taxon>
        <taxon>Spiralia</taxon>
        <taxon>Lophotrochozoa</taxon>
        <taxon>Mollusca</taxon>
        <taxon>Bivalvia</taxon>
        <taxon>Autobranchia</taxon>
        <taxon>Heteroconchia</taxon>
        <taxon>Palaeoheterodonta</taxon>
        <taxon>Unionida</taxon>
        <taxon>Unionoidea</taxon>
        <taxon>Unionidae</taxon>
        <taxon>Unioninae</taxon>
        <taxon>Sinanodonta</taxon>
    </lineage>
</organism>
<reference evidence="2 3" key="1">
    <citation type="submission" date="2024-11" db="EMBL/GenBank/DDBJ databases">
        <title>Chromosome-level genome assembly of the freshwater bivalve Anodonta woodiana.</title>
        <authorList>
            <person name="Chen X."/>
        </authorList>
    </citation>
    <scope>NUCLEOTIDE SEQUENCE [LARGE SCALE GENOMIC DNA]</scope>
    <source>
        <strain evidence="2">MN2024</strain>
        <tissue evidence="2">Gills</tissue>
    </source>
</reference>
<evidence type="ECO:0000313" key="2">
    <source>
        <dbReference type="EMBL" id="KAL3871298.1"/>
    </source>
</evidence>
<accession>A0ABD3WEU8</accession>
<dbReference type="EMBL" id="JBJQND010000007">
    <property type="protein sequence ID" value="KAL3871298.1"/>
    <property type="molecule type" value="Genomic_DNA"/>
</dbReference>
<feature type="signal peptide" evidence="1">
    <location>
        <begin position="1"/>
        <end position="18"/>
    </location>
</feature>
<gene>
    <name evidence="2" type="ORF">ACJMK2_039305</name>
</gene>
<dbReference type="Proteomes" id="UP001634394">
    <property type="component" value="Unassembled WGS sequence"/>
</dbReference>
<feature type="chain" id="PRO_5044782959" description="IgGFc-binding protein N-terminal domain-containing protein" evidence="1">
    <location>
        <begin position="19"/>
        <end position="549"/>
    </location>
</feature>
<name>A0ABD3WEU8_SINWO</name>
<sequence length="549" mass="61211">MHTCQMLIIMYLIIMANGIVFRLEVDTGRTKTNHQILDLSNATNGKAVLLPIGEHLSLTFCLRTSSVVQVSDFRFSNGNVTDTVIVTIDDEIASIFATNKSTDWNIFFFGPGDGLNTVQVFVNVTDGLAVDYIEIDVEDDLMTQEIAMCQVTCINYFNPNWPNKVVSEGLSFAMQKSYRTACSKVSNVHIPIFDKLVKTYEITATMPQYKSFYNPRNENISECYHLYPFISEKVDVYLSGGLHSSTGSHSQLNVTFNMEGKSRGMTDADRGSILTIQLSGITEQTVVQMEYKGRAALSSIQQKILSASVSEASWSIPDFTWSDTNLNLIRLYINTSSPLPLTIYNLSLARRPLLPDKVVGVYQDDDVIVEAFAVDLCNVSYFRIHIPTIWNPGYAQLFVMYINGNARLLPIPPDGVDWIPFGSSVIIGQSNPSHVRPFAAINNVFLNIQSWQMKVTYKDGGSARLELQNNLIETRVIVSDIVFGQNSNYPFATFGSMYIADGNCGVDHVKANNANPRHIMEDFGYLLGRISSFIGHVHPNTSTSVQTYT</sequence>
<evidence type="ECO:0000256" key="1">
    <source>
        <dbReference type="SAM" id="SignalP"/>
    </source>
</evidence>
<evidence type="ECO:0008006" key="4">
    <source>
        <dbReference type="Google" id="ProtNLM"/>
    </source>
</evidence>
<evidence type="ECO:0000313" key="3">
    <source>
        <dbReference type="Proteomes" id="UP001634394"/>
    </source>
</evidence>
<dbReference type="AlphaFoldDB" id="A0ABD3WEU8"/>
<keyword evidence="1" id="KW-0732">Signal</keyword>
<proteinExistence type="predicted"/>
<comment type="caution">
    <text evidence="2">The sequence shown here is derived from an EMBL/GenBank/DDBJ whole genome shotgun (WGS) entry which is preliminary data.</text>
</comment>
<keyword evidence="3" id="KW-1185">Reference proteome</keyword>
<protein>
    <recommendedName>
        <fullName evidence="4">IgGFc-binding protein N-terminal domain-containing protein</fullName>
    </recommendedName>
</protein>